<accession>A0ACC2RFJ6</accession>
<organism evidence="1 2">
    <name type="scientific">Entomophthora muscae</name>
    <dbReference type="NCBI Taxonomy" id="34485"/>
    <lineage>
        <taxon>Eukaryota</taxon>
        <taxon>Fungi</taxon>
        <taxon>Fungi incertae sedis</taxon>
        <taxon>Zoopagomycota</taxon>
        <taxon>Entomophthoromycotina</taxon>
        <taxon>Entomophthoromycetes</taxon>
        <taxon>Entomophthorales</taxon>
        <taxon>Entomophthoraceae</taxon>
        <taxon>Entomophthora</taxon>
    </lineage>
</organism>
<evidence type="ECO:0000313" key="2">
    <source>
        <dbReference type="Proteomes" id="UP001165960"/>
    </source>
</evidence>
<dbReference type="Proteomes" id="UP001165960">
    <property type="component" value="Unassembled WGS sequence"/>
</dbReference>
<proteinExistence type="predicted"/>
<reference evidence="1" key="1">
    <citation type="submission" date="2022-04" db="EMBL/GenBank/DDBJ databases">
        <title>Genome of the entomopathogenic fungus Entomophthora muscae.</title>
        <authorList>
            <person name="Elya C."/>
            <person name="Lovett B.R."/>
            <person name="Lee E."/>
            <person name="Macias A.M."/>
            <person name="Hajek A.E."/>
            <person name="De Bivort B.L."/>
            <person name="Kasson M.T."/>
            <person name="De Fine Licht H.H."/>
            <person name="Stajich J.E."/>
        </authorList>
    </citation>
    <scope>NUCLEOTIDE SEQUENCE</scope>
    <source>
        <strain evidence="1">Berkeley</strain>
    </source>
</reference>
<comment type="caution">
    <text evidence="1">The sequence shown here is derived from an EMBL/GenBank/DDBJ whole genome shotgun (WGS) entry which is preliminary data.</text>
</comment>
<name>A0ACC2RFJ6_9FUNG</name>
<keyword evidence="2" id="KW-1185">Reference proteome</keyword>
<evidence type="ECO:0000313" key="1">
    <source>
        <dbReference type="EMBL" id="KAJ9048844.1"/>
    </source>
</evidence>
<sequence>MKETSFKSSLDILHSYTRWLSFPELQTALCLVVRTGLFAFGKVGYAFNQSHCQRSPSGQWQP</sequence>
<gene>
    <name evidence="1" type="ORF">DSO57_1030674</name>
</gene>
<dbReference type="EMBL" id="QTSX02007313">
    <property type="protein sequence ID" value="KAJ9048844.1"/>
    <property type="molecule type" value="Genomic_DNA"/>
</dbReference>
<protein>
    <submittedName>
        <fullName evidence="1">Uncharacterized protein</fullName>
    </submittedName>
</protein>